<dbReference type="OrthoDB" id="2139348at2759"/>
<evidence type="ECO:0000256" key="1">
    <source>
        <dbReference type="ARBA" id="ARBA00004225"/>
    </source>
</evidence>
<dbReference type="GO" id="GO:0031966">
    <property type="term" value="C:mitochondrial membrane"/>
    <property type="evidence" value="ECO:0007669"/>
    <property type="project" value="UniProtKB-SubCell"/>
</dbReference>
<keyword evidence="7" id="KW-0496">Mitochondrion</keyword>
<evidence type="ECO:0000313" key="13">
    <source>
        <dbReference type="Proteomes" id="UP000095009"/>
    </source>
</evidence>
<dbReference type="InterPro" id="IPR018108">
    <property type="entry name" value="MCP_transmembrane"/>
</dbReference>
<keyword evidence="3 10" id="KW-0813">Transport</keyword>
<dbReference type="AlphaFoldDB" id="A0A1E3PP09"/>
<evidence type="ECO:0000313" key="12">
    <source>
        <dbReference type="EMBL" id="ODQ66587.1"/>
    </source>
</evidence>
<gene>
    <name evidence="12" type="ORF">NADFUDRAFT_69739</name>
</gene>
<dbReference type="SUPFAM" id="SSF103506">
    <property type="entry name" value="Mitochondrial carrier"/>
    <property type="match status" value="1"/>
</dbReference>
<dbReference type="STRING" id="857566.A0A1E3PP09"/>
<feature type="repeat" description="Solcar" evidence="9">
    <location>
        <begin position="205"/>
        <end position="295"/>
    </location>
</feature>
<comment type="subcellular location">
    <subcellularLocation>
        <location evidence="1">Mitochondrion membrane</location>
        <topology evidence="1">Multi-pass membrane protein</topology>
    </subcellularLocation>
</comment>
<protein>
    <submittedName>
        <fullName evidence="12">Mitochondrial carrier</fullName>
    </submittedName>
</protein>
<dbReference type="GO" id="GO:1990575">
    <property type="term" value="P:mitochondrial L-ornithine transmembrane transport"/>
    <property type="evidence" value="ECO:0007669"/>
    <property type="project" value="TreeGrafter"/>
</dbReference>
<evidence type="ECO:0000256" key="2">
    <source>
        <dbReference type="ARBA" id="ARBA00006375"/>
    </source>
</evidence>
<keyword evidence="13" id="KW-1185">Reference proteome</keyword>
<dbReference type="PANTHER" id="PTHR45624:SF31">
    <property type="entry name" value="MITOCHONDRIAL ORNITHINE TRANSPORTER 1"/>
    <property type="match status" value="1"/>
</dbReference>
<feature type="repeat" description="Solcar" evidence="9">
    <location>
        <begin position="5"/>
        <end position="93"/>
    </location>
</feature>
<dbReference type="Proteomes" id="UP000095009">
    <property type="component" value="Unassembled WGS sequence"/>
</dbReference>
<evidence type="ECO:0000256" key="4">
    <source>
        <dbReference type="ARBA" id="ARBA00022692"/>
    </source>
</evidence>
<evidence type="ECO:0000256" key="9">
    <source>
        <dbReference type="PROSITE-ProRule" id="PRU00282"/>
    </source>
</evidence>
<evidence type="ECO:0000256" key="6">
    <source>
        <dbReference type="ARBA" id="ARBA00022989"/>
    </source>
</evidence>
<dbReference type="GO" id="GO:0000064">
    <property type="term" value="F:L-ornithine transmembrane transporter activity"/>
    <property type="evidence" value="ECO:0007669"/>
    <property type="project" value="TreeGrafter"/>
</dbReference>
<evidence type="ECO:0000256" key="8">
    <source>
        <dbReference type="ARBA" id="ARBA00023136"/>
    </source>
</evidence>
<evidence type="ECO:0000256" key="10">
    <source>
        <dbReference type="RuleBase" id="RU000488"/>
    </source>
</evidence>
<reference evidence="12 13" key="1">
    <citation type="journal article" date="2016" name="Proc. Natl. Acad. Sci. U.S.A.">
        <title>Comparative genomics of biotechnologically important yeasts.</title>
        <authorList>
            <person name="Riley R."/>
            <person name="Haridas S."/>
            <person name="Wolfe K.H."/>
            <person name="Lopes M.R."/>
            <person name="Hittinger C.T."/>
            <person name="Goeker M."/>
            <person name="Salamov A.A."/>
            <person name="Wisecaver J.H."/>
            <person name="Long T.M."/>
            <person name="Calvey C.H."/>
            <person name="Aerts A.L."/>
            <person name="Barry K.W."/>
            <person name="Choi C."/>
            <person name="Clum A."/>
            <person name="Coughlan A.Y."/>
            <person name="Deshpande S."/>
            <person name="Douglass A.P."/>
            <person name="Hanson S.J."/>
            <person name="Klenk H.-P."/>
            <person name="LaButti K.M."/>
            <person name="Lapidus A."/>
            <person name="Lindquist E.A."/>
            <person name="Lipzen A.M."/>
            <person name="Meier-Kolthoff J.P."/>
            <person name="Ohm R.A."/>
            <person name="Otillar R.P."/>
            <person name="Pangilinan J.L."/>
            <person name="Peng Y."/>
            <person name="Rokas A."/>
            <person name="Rosa C.A."/>
            <person name="Scheuner C."/>
            <person name="Sibirny A.A."/>
            <person name="Slot J.C."/>
            <person name="Stielow J.B."/>
            <person name="Sun H."/>
            <person name="Kurtzman C.P."/>
            <person name="Blackwell M."/>
            <person name="Grigoriev I.V."/>
            <person name="Jeffries T.W."/>
        </authorList>
    </citation>
    <scope>NUCLEOTIDE SEQUENCE [LARGE SCALE GENOMIC DNA]</scope>
    <source>
        <strain evidence="12 13">DSM 6958</strain>
    </source>
</reference>
<name>A0A1E3PP09_9ASCO</name>
<dbReference type="Gene3D" id="1.50.40.10">
    <property type="entry name" value="Mitochondrial carrier domain"/>
    <property type="match status" value="1"/>
</dbReference>
<organism evidence="12 13">
    <name type="scientific">Nadsonia fulvescens var. elongata DSM 6958</name>
    <dbReference type="NCBI Taxonomy" id="857566"/>
    <lineage>
        <taxon>Eukaryota</taxon>
        <taxon>Fungi</taxon>
        <taxon>Dikarya</taxon>
        <taxon>Ascomycota</taxon>
        <taxon>Saccharomycotina</taxon>
        <taxon>Dipodascomycetes</taxon>
        <taxon>Dipodascales</taxon>
        <taxon>Dipodascales incertae sedis</taxon>
        <taxon>Nadsonia</taxon>
    </lineage>
</organism>
<feature type="repeat" description="Solcar" evidence="9">
    <location>
        <begin position="103"/>
        <end position="193"/>
    </location>
</feature>
<dbReference type="PANTHER" id="PTHR45624">
    <property type="entry name" value="MITOCHONDRIAL BASIC AMINO ACIDS TRANSPORTER-RELATED"/>
    <property type="match status" value="1"/>
</dbReference>
<evidence type="ECO:0000256" key="5">
    <source>
        <dbReference type="ARBA" id="ARBA00022737"/>
    </source>
</evidence>
<dbReference type="Pfam" id="PF00153">
    <property type="entry name" value="Mito_carr"/>
    <property type="match status" value="3"/>
</dbReference>
<keyword evidence="5" id="KW-0677">Repeat</keyword>
<accession>A0A1E3PP09</accession>
<keyword evidence="8 9" id="KW-0472">Membrane</keyword>
<dbReference type="EMBL" id="KV454408">
    <property type="protein sequence ID" value="ODQ66587.1"/>
    <property type="molecule type" value="Genomic_DNA"/>
</dbReference>
<sequence length="300" mass="32818">MGDFIGRKPKILYGSVTGIFSKVIEYPFDTIKVRLQSQPDIGQLQFGGPIDCAKQLLKNEGFMGLYRGVSYPLLGAAAENASLFLVYNATKELLLKNVYRSHNELPVGGLVFSGFISGAVTSFILTPIELLKCKMQVMLLYDTQNSSALNTLVSSILKADGVLGLWRGQSGTFIRESGGSACWFGAYEYLSSALLNRRIRNGETKSNFDSIFAGALAGVFYNVSFFPADTIKSRMQTSPLTDKRSGHRHGFVDVASSIYKKGGLKAFYRGCGVTAFRSAPSSALVFVTYENLKELGRGYF</sequence>
<evidence type="ECO:0000256" key="3">
    <source>
        <dbReference type="ARBA" id="ARBA00022448"/>
    </source>
</evidence>
<keyword evidence="4 9" id="KW-0812">Transmembrane</keyword>
<feature type="transmembrane region" description="Helical" evidence="11">
    <location>
        <begin position="107"/>
        <end position="128"/>
    </location>
</feature>
<keyword evidence="6 11" id="KW-1133">Transmembrane helix</keyword>
<dbReference type="PROSITE" id="PS50920">
    <property type="entry name" value="SOLCAR"/>
    <property type="match status" value="3"/>
</dbReference>
<comment type="similarity">
    <text evidence="2 10">Belongs to the mitochondrial carrier (TC 2.A.29) family.</text>
</comment>
<dbReference type="InterPro" id="IPR050567">
    <property type="entry name" value="Mitochondrial_Carrier"/>
</dbReference>
<evidence type="ECO:0000256" key="11">
    <source>
        <dbReference type="SAM" id="Phobius"/>
    </source>
</evidence>
<proteinExistence type="inferred from homology"/>
<evidence type="ECO:0000256" key="7">
    <source>
        <dbReference type="ARBA" id="ARBA00023128"/>
    </source>
</evidence>
<dbReference type="InterPro" id="IPR023395">
    <property type="entry name" value="MCP_dom_sf"/>
</dbReference>